<dbReference type="SUPFAM" id="SSF57567">
    <property type="entry name" value="Serine protease inhibitors"/>
    <property type="match status" value="3"/>
</dbReference>
<dbReference type="SMART" id="SM00216">
    <property type="entry name" value="VWD"/>
    <property type="match status" value="2"/>
</dbReference>
<proteinExistence type="predicted"/>
<dbReference type="Pfam" id="PF00094">
    <property type="entry name" value="VWD"/>
    <property type="match status" value="2"/>
</dbReference>
<feature type="non-terminal residue" evidence="7">
    <location>
        <position position="982"/>
    </location>
</feature>
<feature type="domain" description="VWFD" evidence="6">
    <location>
        <begin position="251"/>
        <end position="430"/>
    </location>
</feature>
<organism evidence="7 8">
    <name type="scientific">Cochlearius cochlearius</name>
    <name type="common">Boat-billed heron</name>
    <dbReference type="NCBI Taxonomy" id="110676"/>
    <lineage>
        <taxon>Eukaryota</taxon>
        <taxon>Metazoa</taxon>
        <taxon>Chordata</taxon>
        <taxon>Craniata</taxon>
        <taxon>Vertebrata</taxon>
        <taxon>Euteleostomi</taxon>
        <taxon>Archelosauria</taxon>
        <taxon>Archosauria</taxon>
        <taxon>Dinosauria</taxon>
        <taxon>Saurischia</taxon>
        <taxon>Theropoda</taxon>
        <taxon>Coelurosauria</taxon>
        <taxon>Aves</taxon>
        <taxon>Neognathae</taxon>
        <taxon>Neoaves</taxon>
        <taxon>Aequornithes</taxon>
        <taxon>Pelecaniformes</taxon>
        <taxon>Ardeidae</taxon>
        <taxon>Cochlearius</taxon>
    </lineage>
</organism>
<dbReference type="InterPro" id="IPR002919">
    <property type="entry name" value="TIL_dom"/>
</dbReference>
<keyword evidence="2" id="KW-0732">Signal</keyword>
<protein>
    <submittedName>
        <fullName evidence="7">FCGBP protein</fullName>
    </submittedName>
</protein>
<dbReference type="PROSITE" id="PS51233">
    <property type="entry name" value="VWFD"/>
    <property type="match status" value="3"/>
</dbReference>
<feature type="domain" description="VWFD" evidence="6">
    <location>
        <begin position="646"/>
        <end position="823"/>
    </location>
</feature>
<feature type="non-terminal residue" evidence="7">
    <location>
        <position position="1"/>
    </location>
</feature>
<dbReference type="FunFam" id="2.10.25.10:FF:000055">
    <property type="entry name" value="alpha-tectorin isoform X1"/>
    <property type="match status" value="3"/>
</dbReference>
<accession>A0A7K8Q246</accession>
<comment type="caution">
    <text evidence="7">The sequence shown here is derived from an EMBL/GenBank/DDBJ whole genome shotgun (WGS) entry which is preliminary data.</text>
</comment>
<dbReference type="InterPro" id="IPR052749">
    <property type="entry name" value="Alpha-tectorin"/>
</dbReference>
<dbReference type="EMBL" id="VWPP01001685">
    <property type="protein sequence ID" value="NXE85673.1"/>
    <property type="molecule type" value="Genomic_DNA"/>
</dbReference>
<reference evidence="7 8" key="1">
    <citation type="submission" date="2019-09" db="EMBL/GenBank/DDBJ databases">
        <title>Bird 10,000 Genomes (B10K) Project - Family phase.</title>
        <authorList>
            <person name="Zhang G."/>
        </authorList>
    </citation>
    <scope>NUCLEOTIDE SEQUENCE [LARGE SCALE GENOMIC DNA]</scope>
    <source>
        <strain evidence="7">B10K-CU-031-03</strain>
        <tissue evidence="7">Muscle</tissue>
    </source>
</reference>
<dbReference type="Proteomes" id="UP000525205">
    <property type="component" value="Unassembled WGS sequence"/>
</dbReference>
<dbReference type="InterPro" id="IPR025615">
    <property type="entry name" value="TILa_dom"/>
</dbReference>
<keyword evidence="3" id="KW-0472">Membrane</keyword>
<keyword evidence="5" id="KW-0325">Glycoprotein</keyword>
<dbReference type="Gene3D" id="2.10.25.10">
    <property type="entry name" value="Laminin"/>
    <property type="match status" value="3"/>
</dbReference>
<dbReference type="Pfam" id="PF12714">
    <property type="entry name" value="TILa"/>
    <property type="match status" value="2"/>
</dbReference>
<gene>
    <name evidence="7" type="primary">Fcgbp_0</name>
    <name evidence="7" type="ORF">COCCOC_R10250</name>
</gene>
<dbReference type="InterPro" id="IPR014853">
    <property type="entry name" value="VWF/SSPO/ZAN-like_Cys-rich_dom"/>
</dbReference>
<evidence type="ECO:0000256" key="3">
    <source>
        <dbReference type="ARBA" id="ARBA00023136"/>
    </source>
</evidence>
<dbReference type="InterPro" id="IPR036084">
    <property type="entry name" value="Ser_inhib-like_sf"/>
</dbReference>
<dbReference type="PANTHER" id="PTHR46160">
    <property type="entry name" value="ALPHA-TECTORIN-RELATED"/>
    <property type="match status" value="1"/>
</dbReference>
<keyword evidence="8" id="KW-1185">Reference proteome</keyword>
<evidence type="ECO:0000256" key="4">
    <source>
        <dbReference type="ARBA" id="ARBA00023157"/>
    </source>
</evidence>
<dbReference type="PANTHER" id="PTHR46160:SF9">
    <property type="entry name" value="PROTEIN PRY2-RELATED"/>
    <property type="match status" value="1"/>
</dbReference>
<keyword evidence="4" id="KW-1015">Disulfide bond</keyword>
<sequence>LCGNNNGDHHDDSLMPDGNRAQDAVELGQSWKVAAESHHCWDGCNGPCATCPGDKRAKYKVETSCGLLTHELGPFKRCHATVNPEVYLQNCIYTLCVNDGLHFLLCQALKAYADHCQEEGVTISDWRTVARCPFSCPENSNYTSCGPSCPPTCNAVAASSCEASACVETCRCHEGFVFDANECIPRDKCGCVFEGRLHRLGEEFWGDGACTKRCACDATSRRAVCRLAGCRAEEECRVEDGIQGCYPKSYGTCTAVGATHYETFDGGRFIFQGTCVYQLTGLCDKSRGLVDFQVLVQNGRWDGQLLASIALVKVKVYGKTIVISQEHPGKIMVNDQLVNLPYLGKDGKISIYRGGREAVVETDFGLTVTYDWQSQVTVSAPSTYASALCGLCGNYNGNAGDDMTMQNGQVTSNPDAFGRSWKATDIPGCVELSVVECPAMAAALRRQEVAQLGCGIIPRVDGPFRACYARVDPLKYYQSCVHDFCLFPDRGDAICPVIARYAAACQAAGGNGGFWPVIALLLTNLLLWVADVSCPANSHYEVCSQDCRQTCSSLYARLKCSERCKEGCVCDEGFVASGAECVPMSRCGCLHQGFYYKAEETFFPTKQEKCQCQVGGAVACQKTSCPEGGEGKVVDGVFQCPPATLKACVATGDRSYISFDGMAFNISGACSYTLTKTCAGDNVRPFVVKIQKDARQRRKVSGIQALTVEVYGLTLTLTRGKRGDVMVDSISHHLPAILSEGRVQVHQHGLGVLLQTDFGLVVRYDLLHHVMVTVPPSYQGHLCGLCGNYNGQRNDDLLLPSGQQAPTAKVFGSAWKTPDASCSDDCSKDDCPVCTEEKVVVLQKPGYCGILTLPKGPFGSCHQLIDPAPYVHACLHDLCLAAGDTHVLCQSIQSYATACQDAGVVIQAWRQPSFCPLNCPAKSNYSLCTNVCAASCASRRDASSCPKSCVEGCRCDEGHLFDGHRCVPADECGCFVDGRYYK</sequence>
<dbReference type="GO" id="GO:0016020">
    <property type="term" value="C:membrane"/>
    <property type="evidence" value="ECO:0007669"/>
    <property type="project" value="UniProtKB-SubCell"/>
</dbReference>
<evidence type="ECO:0000256" key="2">
    <source>
        <dbReference type="ARBA" id="ARBA00022729"/>
    </source>
</evidence>
<name>A0A7K8Q246_COCCO</name>
<dbReference type="Pfam" id="PF08742">
    <property type="entry name" value="C8"/>
    <property type="match status" value="3"/>
</dbReference>
<evidence type="ECO:0000313" key="8">
    <source>
        <dbReference type="Proteomes" id="UP000525205"/>
    </source>
</evidence>
<dbReference type="CDD" id="cd19941">
    <property type="entry name" value="TIL"/>
    <property type="match status" value="3"/>
</dbReference>
<comment type="subcellular location">
    <subcellularLocation>
        <location evidence="1">Membrane</location>
    </subcellularLocation>
</comment>
<feature type="domain" description="VWFD" evidence="6">
    <location>
        <begin position="1"/>
        <end position="41"/>
    </location>
</feature>
<dbReference type="InterPro" id="IPR001846">
    <property type="entry name" value="VWF_type-D"/>
</dbReference>
<evidence type="ECO:0000259" key="6">
    <source>
        <dbReference type="PROSITE" id="PS51233"/>
    </source>
</evidence>
<evidence type="ECO:0000256" key="1">
    <source>
        <dbReference type="ARBA" id="ARBA00004370"/>
    </source>
</evidence>
<dbReference type="SMART" id="SM00832">
    <property type="entry name" value="C8"/>
    <property type="match status" value="3"/>
</dbReference>
<dbReference type="AlphaFoldDB" id="A0A7K8Q246"/>
<dbReference type="Pfam" id="PF01826">
    <property type="entry name" value="TIL"/>
    <property type="match status" value="3"/>
</dbReference>
<evidence type="ECO:0000313" key="7">
    <source>
        <dbReference type="EMBL" id="NXE85673.1"/>
    </source>
</evidence>
<evidence type="ECO:0000256" key="5">
    <source>
        <dbReference type="ARBA" id="ARBA00023180"/>
    </source>
</evidence>